<name>A0A418Y9Q3_9GAMM</name>
<feature type="signal peptide" evidence="2">
    <location>
        <begin position="1"/>
        <end position="20"/>
    </location>
</feature>
<dbReference type="GO" id="GO:0001784">
    <property type="term" value="F:phosphotyrosine residue binding"/>
    <property type="evidence" value="ECO:0007669"/>
    <property type="project" value="TreeGrafter"/>
</dbReference>
<protein>
    <submittedName>
        <fullName evidence="4">DUF5011 domain-containing protein</fullName>
    </submittedName>
</protein>
<evidence type="ECO:0000313" key="4">
    <source>
        <dbReference type="EMBL" id="RJG37983.1"/>
    </source>
</evidence>
<dbReference type="Pfam" id="PF01344">
    <property type="entry name" value="Kelch_1"/>
    <property type="match status" value="1"/>
</dbReference>
<feature type="domain" description="Pesticidal crystal protein Cry22Aa Ig-like" evidence="3">
    <location>
        <begin position="196"/>
        <end position="267"/>
    </location>
</feature>
<dbReference type="InterPro" id="IPR015915">
    <property type="entry name" value="Kelch-typ_b-propeller"/>
</dbReference>
<evidence type="ECO:0000259" key="3">
    <source>
        <dbReference type="Pfam" id="PF16403"/>
    </source>
</evidence>
<feature type="domain" description="Pesticidal crystal protein Cry22Aa Ig-like" evidence="3">
    <location>
        <begin position="120"/>
        <end position="188"/>
    </location>
</feature>
<keyword evidence="1" id="KW-0727">SH2 domain</keyword>
<dbReference type="Gene3D" id="2.60.40.10">
    <property type="entry name" value="Immunoglobulins"/>
    <property type="match status" value="3"/>
</dbReference>
<accession>A0A418Y9Q3</accession>
<keyword evidence="5" id="KW-1185">Reference proteome</keyword>
<evidence type="ECO:0000313" key="5">
    <source>
        <dbReference type="Proteomes" id="UP000283255"/>
    </source>
</evidence>
<organism evidence="4 5">
    <name type="scientific">Motilimonas pumila</name>
    <dbReference type="NCBI Taxonomy" id="2303987"/>
    <lineage>
        <taxon>Bacteria</taxon>
        <taxon>Pseudomonadati</taxon>
        <taxon>Pseudomonadota</taxon>
        <taxon>Gammaproteobacteria</taxon>
        <taxon>Alteromonadales</taxon>
        <taxon>Alteromonadales genera incertae sedis</taxon>
        <taxon>Motilimonas</taxon>
    </lineage>
</organism>
<dbReference type="SUPFAM" id="SSF141072">
    <property type="entry name" value="CalX-like"/>
    <property type="match status" value="1"/>
</dbReference>
<proteinExistence type="predicted"/>
<reference evidence="4 5" key="1">
    <citation type="submission" date="2018-09" db="EMBL/GenBank/DDBJ databases">
        <authorList>
            <person name="Wang F."/>
        </authorList>
    </citation>
    <scope>NUCLEOTIDE SEQUENCE [LARGE SCALE GENOMIC DNA]</scope>
    <source>
        <strain evidence="4 5">PLHSC7-2</strain>
    </source>
</reference>
<dbReference type="InterPro" id="IPR051846">
    <property type="entry name" value="SH2_domain_adapters"/>
</dbReference>
<dbReference type="InterPro" id="IPR032179">
    <property type="entry name" value="Cry22Aa_Ig-like"/>
</dbReference>
<dbReference type="SUPFAM" id="SSF117281">
    <property type="entry name" value="Kelch motif"/>
    <property type="match status" value="1"/>
</dbReference>
<keyword evidence="2" id="KW-0732">Signal</keyword>
<dbReference type="Pfam" id="PF16403">
    <property type="entry name" value="Bact_surface_Ig-like"/>
    <property type="match status" value="3"/>
</dbReference>
<evidence type="ECO:0000256" key="1">
    <source>
        <dbReference type="ARBA" id="ARBA00022999"/>
    </source>
</evidence>
<reference evidence="4 5" key="2">
    <citation type="submission" date="2019-01" db="EMBL/GenBank/DDBJ databases">
        <title>Motilimonas pumilus sp. nov., isolated from the gut of sea cucumber (Apostichopus japonicus).</title>
        <authorList>
            <person name="Wang F.-Q."/>
            <person name="Ren L.-H."/>
            <person name="Lin Y.-W."/>
            <person name="Sun G.-H."/>
            <person name="Du Z.-J."/>
            <person name="Zhao J.-X."/>
            <person name="Liu X.-J."/>
            <person name="Liu L.-J."/>
        </authorList>
    </citation>
    <scope>NUCLEOTIDE SEQUENCE [LARGE SCALE GENOMIC DNA]</scope>
    <source>
        <strain evidence="4 5">PLHSC7-2</strain>
    </source>
</reference>
<dbReference type="InterPro" id="IPR013783">
    <property type="entry name" value="Ig-like_fold"/>
</dbReference>
<dbReference type="PANTHER" id="PTHR15127">
    <property type="entry name" value="HEAVYWEIGHT, ISOFORM A"/>
    <property type="match status" value="1"/>
</dbReference>
<gene>
    <name evidence="4" type="ORF">D1Z90_19345</name>
</gene>
<dbReference type="PANTHER" id="PTHR15127:SF32">
    <property type="entry name" value="HEAVYWEIGHT, ISOFORM A"/>
    <property type="match status" value="1"/>
</dbReference>
<feature type="chain" id="PRO_5019044342" evidence="2">
    <location>
        <begin position="21"/>
        <end position="651"/>
    </location>
</feature>
<dbReference type="AlphaFoldDB" id="A0A418Y9Q3"/>
<sequence length="651" mass="71300">MSRCKILTCGFLSLSALALSACGGGGGSDSSSASGDTLPPEVRLNGNAQLNISWGSNYEELGAVATDDVDGALSVNISGSVDTNVLGQYTLVYSATDTSGNTTSISRVVTVEDLTPPNFELIGGEAITHSYNTDFIEPGVSAFDLVDGALEVTTSGRVNQGELGDYVLTYTAVDHSGNSATIERTVSVVDDLQPTINLIGERHITVKAGADYMDPGAIAIDNYDGDISASIEVTNNVNTAAAGNYDITYKVEDSQGNFTYQTRNVVVIEPVYSYKMLDQDITLWESGYEHTLVFKFDEVSAFERQVRVEVSTDSTATEDVDFKVLTTNLLVEAGSLEGKVRLRILDDALYEGEETINLDLFDDRDINFGREQIILSDESVPVTEHAELSGEYLAPMVAAIDHQLYVSNLSNIESYNLITEESLVLKTSYIGSHTYGDAISYKGDVYAFDKGQLYLLDRETSTFNRISTAPTELDWSPQIEVVGDELFIFGGMLDSVNESTNRVQIYNFLTGRWRFGKDLPFSTSMNAVAQVDGKLYVFPHNTFDTAGVRYNPATDTWSELPLLPERRNLSGVAVASGKYIYVVNDTDLNDELTTSLYRLDVESLFWELFEVNTPSKWYQDGLLYKGKVYLIGGNRDSVNTKSVVSLYLGDD</sequence>
<dbReference type="InterPro" id="IPR006652">
    <property type="entry name" value="Kelch_1"/>
</dbReference>
<dbReference type="InterPro" id="IPR038081">
    <property type="entry name" value="CalX-like_sf"/>
</dbReference>
<dbReference type="PROSITE" id="PS51257">
    <property type="entry name" value="PROKAR_LIPOPROTEIN"/>
    <property type="match status" value="1"/>
</dbReference>
<dbReference type="EMBL" id="QZCH01000044">
    <property type="protein sequence ID" value="RJG37983.1"/>
    <property type="molecule type" value="Genomic_DNA"/>
</dbReference>
<comment type="caution">
    <text evidence="4">The sequence shown here is derived from an EMBL/GenBank/DDBJ whole genome shotgun (WGS) entry which is preliminary data.</text>
</comment>
<feature type="domain" description="Pesticidal crystal protein Cry22Aa Ig-like" evidence="3">
    <location>
        <begin position="43"/>
        <end position="111"/>
    </location>
</feature>
<dbReference type="Gene3D" id="2.60.40.2030">
    <property type="match status" value="1"/>
</dbReference>
<dbReference type="SMART" id="SM00612">
    <property type="entry name" value="Kelch"/>
    <property type="match status" value="2"/>
</dbReference>
<dbReference type="Proteomes" id="UP000283255">
    <property type="component" value="Unassembled WGS sequence"/>
</dbReference>
<evidence type="ECO:0000256" key="2">
    <source>
        <dbReference type="SAM" id="SignalP"/>
    </source>
</evidence>
<dbReference type="Gene3D" id="2.120.10.80">
    <property type="entry name" value="Kelch-type beta propeller"/>
    <property type="match status" value="1"/>
</dbReference>